<dbReference type="AlphaFoldDB" id="A0A6L2P7P1"/>
<dbReference type="PANTHER" id="PTHR46890">
    <property type="entry name" value="NON-LTR RETROLELEMENT REVERSE TRANSCRIPTASE-LIKE PROTEIN-RELATED"/>
    <property type="match status" value="1"/>
</dbReference>
<sequence>MNARLKLNMMFPNQLTFDQVEDLDKNITNDEIKDAVWACGENKSPDPDGYTFEFFRQYWDIIGSEFCVAVDWFFVSGTFPSGCNPSFIALIPKVMDAKFVTDFRPISLIGSVYKVITKILANRLSTVISDLVSNTQSTFVKDRSRRMGPSKRIPLHLNLNQSRGRDELIKSSSTRLINNRIESFLFGMHLIEISQNYRLPIPPYPVIRHPSQEMSEEINIQTFLKKFNHISFGEMPKVLSQAWEKFFEIQHAQPEDTNELLHKLLEDLQIIKNSSNAITTILPTKEPEYSLSMGDEHLSTIPKTESDEVIKSSVKNLVPIPSEYEVTSDYEKDVPMENFKIYLNPLFDDEEINSNKIDTHYFNAKSNLIESLSNRDTSFDSSPKFDYLKEFSGELMPTSITHANTIIENLSTSPIPVMDSDSLREEIDIFTENEDKVFKPGILSYLLVSHRDKINFDFSENPMIILVEPFVLASKSDVLVRVMTIGSARLKETLEDLKELVEYKESLENSSKEIVVSNSNEEKEEPPQNSNIRQLIREECCVEVCEEQKQKMEDTILDALNSKLLSINSQRLDKTEQVIRKSSTFLKDTSQISPVHAVAPILSTEEPEHSLSMGYEHLSITPETKSDEVTESNAKNLLSIPNPHCFNVESDFVESLLNSDTFIDSSSIFDFSGELAHVNPEITEFDFDFEEEIHLIENLLYDNSSSQPPKEHNADEERIKREHAEYISRMEMLFTINPRPRPTMNANTIIESLSSLSIPVQDSDSQREEIDIVTNTDDVLPPSVENDDDSEGEINVVEELLSDNSIPFTEDEASYSDYQDDLSFPRPPPEPPDAEFDFKPDVGKEILVVMYEKDEFDVFNDENDDYFPFMFVIR</sequence>
<dbReference type="EMBL" id="BKCJ010010947">
    <property type="protein sequence ID" value="GEU93887.1"/>
    <property type="molecule type" value="Genomic_DNA"/>
</dbReference>
<accession>A0A6L2P7P1</accession>
<evidence type="ECO:0000313" key="2">
    <source>
        <dbReference type="EMBL" id="GEU93887.1"/>
    </source>
</evidence>
<feature type="non-terminal residue" evidence="2">
    <location>
        <position position="874"/>
    </location>
</feature>
<proteinExistence type="predicted"/>
<protein>
    <submittedName>
        <fullName evidence="2">Transposon TX1 putative 149 kDa protein</fullName>
    </submittedName>
</protein>
<name>A0A6L2P7P1_TANCI</name>
<gene>
    <name evidence="2" type="ORF">Tci_065865</name>
</gene>
<reference evidence="2" key="1">
    <citation type="journal article" date="2019" name="Sci. Rep.">
        <title>Draft genome of Tanacetum cinerariifolium, the natural source of mosquito coil.</title>
        <authorList>
            <person name="Yamashiro T."/>
            <person name="Shiraishi A."/>
            <person name="Satake H."/>
            <person name="Nakayama K."/>
        </authorList>
    </citation>
    <scope>NUCLEOTIDE SEQUENCE</scope>
</reference>
<organism evidence="2">
    <name type="scientific">Tanacetum cinerariifolium</name>
    <name type="common">Dalmatian daisy</name>
    <name type="synonym">Chrysanthemum cinerariifolium</name>
    <dbReference type="NCBI Taxonomy" id="118510"/>
    <lineage>
        <taxon>Eukaryota</taxon>
        <taxon>Viridiplantae</taxon>
        <taxon>Streptophyta</taxon>
        <taxon>Embryophyta</taxon>
        <taxon>Tracheophyta</taxon>
        <taxon>Spermatophyta</taxon>
        <taxon>Magnoliopsida</taxon>
        <taxon>eudicotyledons</taxon>
        <taxon>Gunneridae</taxon>
        <taxon>Pentapetalae</taxon>
        <taxon>asterids</taxon>
        <taxon>campanulids</taxon>
        <taxon>Asterales</taxon>
        <taxon>Asteraceae</taxon>
        <taxon>Asteroideae</taxon>
        <taxon>Anthemideae</taxon>
        <taxon>Anthemidinae</taxon>
        <taxon>Tanacetum</taxon>
    </lineage>
</organism>
<dbReference type="PANTHER" id="PTHR46890:SF48">
    <property type="entry name" value="RNA-DIRECTED DNA POLYMERASE"/>
    <property type="match status" value="1"/>
</dbReference>
<feature type="region of interest" description="Disordered" evidence="1">
    <location>
        <begin position="813"/>
        <end position="837"/>
    </location>
</feature>
<evidence type="ECO:0000256" key="1">
    <source>
        <dbReference type="SAM" id="MobiDB-lite"/>
    </source>
</evidence>
<comment type="caution">
    <text evidence="2">The sequence shown here is derived from an EMBL/GenBank/DDBJ whole genome shotgun (WGS) entry which is preliminary data.</text>
</comment>
<dbReference type="InterPro" id="IPR052343">
    <property type="entry name" value="Retrotransposon-Effector_Assoc"/>
</dbReference>